<evidence type="ECO:0000313" key="5">
    <source>
        <dbReference type="EMBL" id="KIL34369.1"/>
    </source>
</evidence>
<keyword evidence="2" id="KW-0808">Transferase</keyword>
<gene>
    <name evidence="5" type="ORF">SD71_20275</name>
</gene>
<evidence type="ECO:0000256" key="3">
    <source>
        <dbReference type="ARBA" id="ARBA00022777"/>
    </source>
</evidence>
<dbReference type="Gene3D" id="3.40.1190.20">
    <property type="match status" value="1"/>
</dbReference>
<dbReference type="Proteomes" id="UP000054526">
    <property type="component" value="Unassembled WGS sequence"/>
</dbReference>
<accession>A0ABR4ZZX4</accession>
<dbReference type="SUPFAM" id="SSF53613">
    <property type="entry name" value="Ribokinase-like"/>
    <property type="match status" value="1"/>
</dbReference>
<evidence type="ECO:0000256" key="2">
    <source>
        <dbReference type="ARBA" id="ARBA00022679"/>
    </source>
</evidence>
<evidence type="ECO:0000313" key="6">
    <source>
        <dbReference type="Proteomes" id="UP000054526"/>
    </source>
</evidence>
<comment type="caution">
    <text evidence="5">The sequence shown here is derived from an EMBL/GenBank/DDBJ whole genome shotgun (WGS) entry which is preliminary data.</text>
</comment>
<dbReference type="PANTHER" id="PTHR43085">
    <property type="entry name" value="HEXOKINASE FAMILY MEMBER"/>
    <property type="match status" value="1"/>
</dbReference>
<proteinExistence type="inferred from homology"/>
<dbReference type="EMBL" id="JXAL01000033">
    <property type="protein sequence ID" value="KIL34369.1"/>
    <property type="molecule type" value="Genomic_DNA"/>
</dbReference>
<dbReference type="InterPro" id="IPR011611">
    <property type="entry name" value="PfkB_dom"/>
</dbReference>
<dbReference type="RefSeq" id="WP_041067379.1">
    <property type="nucleotide sequence ID" value="NZ_JXAL01000033.1"/>
</dbReference>
<organism evidence="5 6">
    <name type="scientific">Cohnella kolymensis</name>
    <dbReference type="NCBI Taxonomy" id="1590652"/>
    <lineage>
        <taxon>Bacteria</taxon>
        <taxon>Bacillati</taxon>
        <taxon>Bacillota</taxon>
        <taxon>Bacilli</taxon>
        <taxon>Bacillales</taxon>
        <taxon>Paenibacillaceae</taxon>
        <taxon>Cohnella</taxon>
    </lineage>
</organism>
<feature type="domain" description="Carbohydrate kinase PfkB" evidence="4">
    <location>
        <begin position="3"/>
        <end position="295"/>
    </location>
</feature>
<dbReference type="InterPro" id="IPR050306">
    <property type="entry name" value="PfkB_Carbo_kinase"/>
</dbReference>
<evidence type="ECO:0000256" key="1">
    <source>
        <dbReference type="ARBA" id="ARBA00010688"/>
    </source>
</evidence>
<dbReference type="PANTHER" id="PTHR43085:SF15">
    <property type="entry name" value="2-DEHYDRO-3-DEOXYGLUCONOKINASE"/>
    <property type="match status" value="1"/>
</dbReference>
<name>A0ABR4ZZX4_9BACL</name>
<dbReference type="CDD" id="cd01166">
    <property type="entry name" value="KdgK"/>
    <property type="match status" value="1"/>
</dbReference>
<protein>
    <submittedName>
        <fullName evidence="5">2-dehydro-3-deoxygluconokinase</fullName>
    </submittedName>
</protein>
<sequence length="307" mass="33546">MDILAIGEPMMEFSEIRDPHRGNIYLPGLGGDTSNFAVAASRQGAKVGYFTRLGQDVFGDRFMELWQHEGIDTKLVIRDPKAPTGIYFVTHTDQGHQFTYYRKGSAASLLNAYEISESMIKGTKLLHVSGISQAISESSCDAINRAIHIARSNGVMVSYDANLRLKLWPLAQAKAVIENSAVLSDVFMPSYEDAEQLTGLQDEDQIVDHYLQMGVKRIALKLGKRGVLVATFDERHRIDGFQVNSVDATGAGDTFDGAFLSQMLKGVSMPEAARYANAAAAISTTGYGAVAPIPDQETVEAFLMKQQ</sequence>
<reference evidence="5 6" key="1">
    <citation type="submission" date="2014-12" db="EMBL/GenBank/DDBJ databases">
        <title>Draft genome sequence of Cohnella kolymensis strain B-2846.</title>
        <authorList>
            <person name="Karlyshev A.V."/>
            <person name="Kudryashova E.B."/>
        </authorList>
    </citation>
    <scope>NUCLEOTIDE SEQUENCE [LARGE SCALE GENOMIC DNA]</scope>
    <source>
        <strain evidence="5 6">VKM B-2846</strain>
    </source>
</reference>
<dbReference type="InterPro" id="IPR029056">
    <property type="entry name" value="Ribokinase-like"/>
</dbReference>
<dbReference type="Pfam" id="PF00294">
    <property type="entry name" value="PfkB"/>
    <property type="match status" value="1"/>
</dbReference>
<keyword evidence="6" id="KW-1185">Reference proteome</keyword>
<keyword evidence="3" id="KW-0418">Kinase</keyword>
<evidence type="ECO:0000259" key="4">
    <source>
        <dbReference type="Pfam" id="PF00294"/>
    </source>
</evidence>
<comment type="similarity">
    <text evidence="1">Belongs to the carbohydrate kinase PfkB family.</text>
</comment>